<gene>
    <name evidence="1" type="ORF">S03H2_12249</name>
</gene>
<dbReference type="EMBL" id="BARU01006235">
    <property type="protein sequence ID" value="GAH46225.1"/>
    <property type="molecule type" value="Genomic_DNA"/>
</dbReference>
<comment type="caution">
    <text evidence="1">The sequence shown here is derived from an EMBL/GenBank/DDBJ whole genome shotgun (WGS) entry which is preliminary data.</text>
</comment>
<accession>X1GMY1</accession>
<name>X1GMY1_9ZZZZ</name>
<dbReference type="AlphaFoldDB" id="X1GMY1"/>
<proteinExistence type="predicted"/>
<sequence length="54" mass="6636">MDQNIYQKLYKKELNNEEILEIENNLFGFFELLIEIYKELKKDDRHNSTNNSKK</sequence>
<evidence type="ECO:0000313" key="1">
    <source>
        <dbReference type="EMBL" id="GAH46225.1"/>
    </source>
</evidence>
<reference evidence="1" key="1">
    <citation type="journal article" date="2014" name="Front. Microbiol.">
        <title>High frequency of phylogenetically diverse reductive dehalogenase-homologous genes in deep subseafloor sedimentary metagenomes.</title>
        <authorList>
            <person name="Kawai M."/>
            <person name="Futagami T."/>
            <person name="Toyoda A."/>
            <person name="Takaki Y."/>
            <person name="Nishi S."/>
            <person name="Hori S."/>
            <person name="Arai W."/>
            <person name="Tsubouchi T."/>
            <person name="Morono Y."/>
            <person name="Uchiyama I."/>
            <person name="Ito T."/>
            <person name="Fujiyama A."/>
            <person name="Inagaki F."/>
            <person name="Takami H."/>
        </authorList>
    </citation>
    <scope>NUCLEOTIDE SEQUENCE</scope>
    <source>
        <strain evidence="1">Expedition CK06-06</strain>
    </source>
</reference>
<protein>
    <submittedName>
        <fullName evidence="1">Uncharacterized protein</fullName>
    </submittedName>
</protein>
<organism evidence="1">
    <name type="scientific">marine sediment metagenome</name>
    <dbReference type="NCBI Taxonomy" id="412755"/>
    <lineage>
        <taxon>unclassified sequences</taxon>
        <taxon>metagenomes</taxon>
        <taxon>ecological metagenomes</taxon>
    </lineage>
</organism>